<dbReference type="SMART" id="SM00671">
    <property type="entry name" value="SEL1"/>
    <property type="match status" value="4"/>
</dbReference>
<sequence>MLPRLASNFRSALNTSRPLHPPALPCSSRSFSTAPPPEEGAPEGAPCALFEEALAHLSSSPPSLPPAISLLARSAAGGSPDGNFFLGMAYDNVLPGSPEHLDRDEGAAVRCYRRAAEKDHAQAMFNLALSLRDGGGGDVEEGFDWMRRAADTGDVRAQYNAGIARDPNHKPWGVPGRDMLEKDGGEAVKFYRMAAEGGHSKAEVNLGVALYTGTGVEADKAEAERLWRGVVEREEEGATQARFCLNNMEKRGEFTTKVPQ</sequence>
<comment type="similarity">
    <text evidence="1">Belongs to the sel-1 family.</text>
</comment>
<reference evidence="3 4" key="1">
    <citation type="journal article" date="2023" name="Commun. Biol.">
        <title>Genome analysis of Parmales, the sister group of diatoms, reveals the evolutionary specialization of diatoms from phago-mixotrophs to photoautotrophs.</title>
        <authorList>
            <person name="Ban H."/>
            <person name="Sato S."/>
            <person name="Yoshikawa S."/>
            <person name="Yamada K."/>
            <person name="Nakamura Y."/>
            <person name="Ichinomiya M."/>
            <person name="Sato N."/>
            <person name="Blanc-Mathieu R."/>
            <person name="Endo H."/>
            <person name="Kuwata A."/>
            <person name="Ogata H."/>
        </authorList>
    </citation>
    <scope>NUCLEOTIDE SEQUENCE [LARGE SCALE GENOMIC DNA]</scope>
</reference>
<dbReference type="InterPro" id="IPR006597">
    <property type="entry name" value="Sel1-like"/>
</dbReference>
<proteinExistence type="inferred from homology"/>
<evidence type="ECO:0000313" key="4">
    <source>
        <dbReference type="Proteomes" id="UP001165060"/>
    </source>
</evidence>
<protein>
    <submittedName>
        <fullName evidence="3">Uncharacterized protein</fullName>
    </submittedName>
</protein>
<dbReference type="Proteomes" id="UP001165060">
    <property type="component" value="Unassembled WGS sequence"/>
</dbReference>
<dbReference type="PANTHER" id="PTHR11102:SF160">
    <property type="entry name" value="ERAD-ASSOCIATED E3 UBIQUITIN-PROTEIN LIGASE COMPONENT HRD3"/>
    <property type="match status" value="1"/>
</dbReference>
<evidence type="ECO:0000256" key="1">
    <source>
        <dbReference type="ARBA" id="ARBA00038101"/>
    </source>
</evidence>
<dbReference type="PANTHER" id="PTHR11102">
    <property type="entry name" value="SEL-1-LIKE PROTEIN"/>
    <property type="match status" value="1"/>
</dbReference>
<dbReference type="Gene3D" id="1.25.40.10">
    <property type="entry name" value="Tetratricopeptide repeat domain"/>
    <property type="match status" value="2"/>
</dbReference>
<keyword evidence="4" id="KW-1185">Reference proteome</keyword>
<dbReference type="SUPFAM" id="SSF81901">
    <property type="entry name" value="HCP-like"/>
    <property type="match status" value="1"/>
</dbReference>
<feature type="region of interest" description="Disordered" evidence="2">
    <location>
        <begin position="13"/>
        <end position="44"/>
    </location>
</feature>
<name>A0ABQ6N0N9_9STRA</name>
<dbReference type="InterPro" id="IPR011990">
    <property type="entry name" value="TPR-like_helical_dom_sf"/>
</dbReference>
<dbReference type="Pfam" id="PF08238">
    <property type="entry name" value="Sel1"/>
    <property type="match status" value="4"/>
</dbReference>
<organism evidence="3 4">
    <name type="scientific">Tetraparma gracilis</name>
    <dbReference type="NCBI Taxonomy" id="2962635"/>
    <lineage>
        <taxon>Eukaryota</taxon>
        <taxon>Sar</taxon>
        <taxon>Stramenopiles</taxon>
        <taxon>Ochrophyta</taxon>
        <taxon>Bolidophyceae</taxon>
        <taxon>Parmales</taxon>
        <taxon>Triparmaceae</taxon>
        <taxon>Tetraparma</taxon>
    </lineage>
</organism>
<evidence type="ECO:0000256" key="2">
    <source>
        <dbReference type="SAM" id="MobiDB-lite"/>
    </source>
</evidence>
<comment type="caution">
    <text evidence="3">The sequence shown here is derived from an EMBL/GenBank/DDBJ whole genome shotgun (WGS) entry which is preliminary data.</text>
</comment>
<dbReference type="EMBL" id="BRYB01000793">
    <property type="protein sequence ID" value="GMI37807.1"/>
    <property type="molecule type" value="Genomic_DNA"/>
</dbReference>
<evidence type="ECO:0000313" key="3">
    <source>
        <dbReference type="EMBL" id="GMI37807.1"/>
    </source>
</evidence>
<accession>A0ABQ6N0N9</accession>
<dbReference type="InterPro" id="IPR050767">
    <property type="entry name" value="Sel1_AlgK"/>
</dbReference>
<gene>
    <name evidence="3" type="ORF">TeGR_g14369</name>
</gene>